<gene>
    <name evidence="12" type="ORF">NE237_024104</name>
</gene>
<evidence type="ECO:0008006" key="14">
    <source>
        <dbReference type="Google" id="ProtNLM"/>
    </source>
</evidence>
<evidence type="ECO:0000313" key="12">
    <source>
        <dbReference type="EMBL" id="KAJ4964165.1"/>
    </source>
</evidence>
<feature type="domain" description="DUF7579" evidence="10">
    <location>
        <begin position="492"/>
        <end position="611"/>
    </location>
</feature>
<sequence length="1356" mass="148307">MENLYLAARAEQQMSMFYRRFIRPFDGFHLVLVLSCVFFCLALCGPCIGRNHLISQANGMREHFDSNAYGPNVVNHDAGLTHVFGSDVSSDYVRGNSPTFSSFKNVCTSSEFFCFPSTLPGFPPAEDNFKASLLEVPGRKTNDTLPDGPVPHGPWDGNSSQLPDHQVFKLLNGRLVSCSLNSGRGLQDISSLQNGSVGWDHHSSCRGYRPSKSPNKSFEAIRSGFSGSFSSFNVEIKPPLLDWGQNYLYFPSLAFLTVANTCNDSILHVYEPFSTDSQFYPCDFDDVMLGPGEVASICFVFLPRILGFSSAYLVLQTSSGGYLVHAKGFVIESPYGIEPLIGLEVSSDGIFGKNLSLHNPFNEALYVQQVTAWMSFSSGSTSYSAEAVCRMDTIRGSDEFSYLLTDIDMLNIKSGEVGLPLLGIKPNGSWELDPHNTGTFLEIDFSSCSEGKLVGAFCVELQSSSQGRVDTIIVPLEAEVRGKAPYGGHTGLVSISLEALVPCDSGETIDVALSLRNGAPNLLSVVKISQVADGARLFQIKYMEGLLLFPGTVTQIAVVTYARSLVDTQDHAPEVSNAILNCKLHILTNNSGSPQIEIPCQDVVHTCSKRQPSSYIGYHLHHEEKFRNETTRKLNVGIQSSTQINALETAEADELVLKNWRSQGTRSGLSVLADHEILFPMVQVGTHCSKWITVRNPSDQPVIMQLVLNSGAIIDQCRGADEFVQPLLSSSLIHNESMLSYGFSIAEAAITEAYVHSYERAFLGPIVFHPSNRCGWRSSALIRNNLSGVEWLPLRGFGGSLSLVILDGTEPVKSLEFNLEMPISPNISPAEFLFRIEDTSSLCSEPLLKELYAKNTGDLPLEVKHIAISRTDCQLDGFILHTCEGFALEPGESTRLLISYQTDFSAVVIHRDLELALATGIFIIPMKATLPAYMINLCKKSLSWMLLVKFSMVVFVAASVLFFIFCCRFPQPVTLVALGYLFKSERSPVATVGTAGKSSRKHRHQRNNRFSICCSVVDMLRSVKEDETLKPGLVCRSDWRSGHQGEKAAAQCTKLMQDDEGQNLKMSEPQKEMSLLPSSSIVKSVAVTASSDLLESPQTGNRTVRIRTGKGKKGRKRRGSGAGCTGMPEVSSSQSGNSAPSSPPSPVTLATLKQTWPLSPEVDHAIYAKDPYARRNDRSDDKGQRLKAADRSRLLKSEVSTKYCSNSWLLPAQGQLCPAGETSKAVPLPSATFPCTGWGGTQEAGPSTFLASTSAIALPARAPGSKLLKETTIKAEEKTEFKNEFTYDIWGNHFSVFHLMGVNKKISTTISNASDDDFQSFFLRDPLILMQETQAVSISVASKLLNCPVSCLHQNA</sequence>
<evidence type="ECO:0000256" key="5">
    <source>
        <dbReference type="ARBA" id="ARBA00022989"/>
    </source>
</evidence>
<evidence type="ECO:0000256" key="8">
    <source>
        <dbReference type="SAM" id="Phobius"/>
    </source>
</evidence>
<keyword evidence="3 8" id="KW-0812">Transmembrane</keyword>
<dbReference type="InterPro" id="IPR056001">
    <property type="entry name" value="DUF7579"/>
</dbReference>
<evidence type="ECO:0000256" key="4">
    <source>
        <dbReference type="ARBA" id="ARBA00022729"/>
    </source>
</evidence>
<feature type="transmembrane region" description="Helical" evidence="8">
    <location>
        <begin position="915"/>
        <end position="934"/>
    </location>
</feature>
<feature type="compositionally biased region" description="Low complexity" evidence="7">
    <location>
        <begin position="1131"/>
        <end position="1140"/>
    </location>
</feature>
<evidence type="ECO:0000259" key="9">
    <source>
        <dbReference type="Pfam" id="PF12371"/>
    </source>
</evidence>
<feature type="region of interest" description="Disordered" evidence="7">
    <location>
        <begin position="1092"/>
        <end position="1149"/>
    </location>
</feature>
<dbReference type="Pfam" id="PF12371">
    <property type="entry name" value="TMEM131_like_N"/>
    <property type="match status" value="1"/>
</dbReference>
<dbReference type="InterPro" id="IPR022113">
    <property type="entry name" value="TMEM131L_N"/>
</dbReference>
<evidence type="ECO:0000256" key="2">
    <source>
        <dbReference type="ARBA" id="ARBA00006682"/>
    </source>
</evidence>
<dbReference type="EMBL" id="JAMYWD010000008">
    <property type="protein sequence ID" value="KAJ4964165.1"/>
    <property type="molecule type" value="Genomic_DNA"/>
</dbReference>
<keyword evidence="6 8" id="KW-0472">Membrane</keyword>
<comment type="caution">
    <text evidence="12">The sequence shown here is derived from an EMBL/GenBank/DDBJ whole genome shotgun (WGS) entry which is preliminary data.</text>
</comment>
<feature type="compositionally biased region" description="Polar residues" evidence="7">
    <location>
        <begin position="1092"/>
        <end position="1102"/>
    </location>
</feature>
<dbReference type="Pfam" id="PF24501">
    <property type="entry name" value="Ig_TMEM131L_5"/>
    <property type="match status" value="1"/>
</dbReference>
<dbReference type="Proteomes" id="UP001141806">
    <property type="component" value="Unassembled WGS sequence"/>
</dbReference>
<comment type="subcellular location">
    <subcellularLocation>
        <location evidence="1">Membrane</location>
        <topology evidence="1">Single-pass type I membrane protein</topology>
    </subcellularLocation>
</comment>
<dbReference type="InterPro" id="IPR055437">
    <property type="entry name" value="TMEM131L_Ig_5"/>
</dbReference>
<protein>
    <recommendedName>
        <fullName evidence="14">Transmembrane protein 131-like N-terminal domain-containing protein</fullName>
    </recommendedName>
</protein>
<dbReference type="PANTHER" id="PTHR22050">
    <property type="entry name" value="RW1 PROTEIN HOMOLOG"/>
    <property type="match status" value="1"/>
</dbReference>
<reference evidence="12" key="1">
    <citation type="journal article" date="2023" name="Plant J.">
        <title>The genome of the king protea, Protea cynaroides.</title>
        <authorList>
            <person name="Chang J."/>
            <person name="Duong T.A."/>
            <person name="Schoeman C."/>
            <person name="Ma X."/>
            <person name="Roodt D."/>
            <person name="Barker N."/>
            <person name="Li Z."/>
            <person name="Van de Peer Y."/>
            <person name="Mizrachi E."/>
        </authorList>
    </citation>
    <scope>NUCLEOTIDE SEQUENCE</scope>
    <source>
        <tissue evidence="12">Young leaves</tissue>
    </source>
</reference>
<evidence type="ECO:0000259" key="10">
    <source>
        <dbReference type="Pfam" id="PF24474"/>
    </source>
</evidence>
<dbReference type="InterPro" id="IPR039877">
    <property type="entry name" value="TMEM131-like"/>
</dbReference>
<feature type="compositionally biased region" description="Basic residues" evidence="7">
    <location>
        <begin position="1104"/>
        <end position="1119"/>
    </location>
</feature>
<feature type="region of interest" description="Disordered" evidence="7">
    <location>
        <begin position="1167"/>
        <end position="1189"/>
    </location>
</feature>
<dbReference type="PANTHER" id="PTHR22050:SF0">
    <property type="entry name" value="TRANSMEMBRANE PROTEIN 131 HOMOLOG"/>
    <property type="match status" value="1"/>
</dbReference>
<evidence type="ECO:0000313" key="13">
    <source>
        <dbReference type="Proteomes" id="UP001141806"/>
    </source>
</evidence>
<feature type="domain" description="TMEM131L fifth Ig-like" evidence="11">
    <location>
        <begin position="855"/>
        <end position="920"/>
    </location>
</feature>
<feature type="domain" description="Transmembrane protein 131-like N-terminal" evidence="9">
    <location>
        <begin position="234"/>
        <end position="317"/>
    </location>
</feature>
<evidence type="ECO:0000256" key="7">
    <source>
        <dbReference type="SAM" id="MobiDB-lite"/>
    </source>
</evidence>
<dbReference type="GO" id="GO:0016020">
    <property type="term" value="C:membrane"/>
    <property type="evidence" value="ECO:0007669"/>
    <property type="project" value="UniProtKB-SubCell"/>
</dbReference>
<accession>A0A9Q0HGB3</accession>
<dbReference type="Pfam" id="PF24474">
    <property type="entry name" value="DUF7579"/>
    <property type="match status" value="1"/>
</dbReference>
<evidence type="ECO:0000256" key="1">
    <source>
        <dbReference type="ARBA" id="ARBA00004479"/>
    </source>
</evidence>
<organism evidence="12 13">
    <name type="scientific">Protea cynaroides</name>
    <dbReference type="NCBI Taxonomy" id="273540"/>
    <lineage>
        <taxon>Eukaryota</taxon>
        <taxon>Viridiplantae</taxon>
        <taxon>Streptophyta</taxon>
        <taxon>Embryophyta</taxon>
        <taxon>Tracheophyta</taxon>
        <taxon>Spermatophyta</taxon>
        <taxon>Magnoliopsida</taxon>
        <taxon>Proteales</taxon>
        <taxon>Proteaceae</taxon>
        <taxon>Protea</taxon>
    </lineage>
</organism>
<proteinExistence type="inferred from homology"/>
<dbReference type="OrthoDB" id="168404at2759"/>
<feature type="transmembrane region" description="Helical" evidence="8">
    <location>
        <begin position="946"/>
        <end position="965"/>
    </location>
</feature>
<evidence type="ECO:0000259" key="11">
    <source>
        <dbReference type="Pfam" id="PF24501"/>
    </source>
</evidence>
<name>A0A9Q0HGB3_9MAGN</name>
<keyword evidence="4" id="KW-0732">Signal</keyword>
<keyword evidence="5 8" id="KW-1133">Transmembrane helix</keyword>
<keyword evidence="13" id="KW-1185">Reference proteome</keyword>
<evidence type="ECO:0000256" key="6">
    <source>
        <dbReference type="ARBA" id="ARBA00023136"/>
    </source>
</evidence>
<comment type="similarity">
    <text evidence="2">Belongs to the TMEM131 family.</text>
</comment>
<evidence type="ECO:0000256" key="3">
    <source>
        <dbReference type="ARBA" id="ARBA00022692"/>
    </source>
</evidence>